<proteinExistence type="predicted"/>
<sequence>MNGVLYTIDGEVICELPMFKIDWYKDKTVIKIHCTNCCVVRKVQKWKFDRAEQCERTTKWFYCRVCGGLTEFRLGA</sequence>
<evidence type="ECO:0000313" key="1">
    <source>
        <dbReference type="EMBL" id="DAG04858.1"/>
    </source>
</evidence>
<dbReference type="EMBL" id="BK016245">
    <property type="protein sequence ID" value="DAG04858.1"/>
    <property type="molecule type" value="Genomic_DNA"/>
</dbReference>
<protein>
    <submittedName>
        <fullName evidence="1">Uncharacterized protein</fullName>
    </submittedName>
</protein>
<name>A0A8S5VDL1_9CAUD</name>
<organism evidence="1">
    <name type="scientific">Siphoviridae sp. ctGa111</name>
    <dbReference type="NCBI Taxonomy" id="2825413"/>
    <lineage>
        <taxon>Viruses</taxon>
        <taxon>Duplodnaviria</taxon>
        <taxon>Heunggongvirae</taxon>
        <taxon>Uroviricota</taxon>
        <taxon>Caudoviricetes</taxon>
    </lineage>
</organism>
<reference evidence="1" key="1">
    <citation type="journal article" date="2021" name="Proc. Natl. Acad. Sci. U.S.A.">
        <title>A Catalog of Tens of Thousands of Viruses from Human Metagenomes Reveals Hidden Associations with Chronic Diseases.</title>
        <authorList>
            <person name="Tisza M.J."/>
            <person name="Buck C.B."/>
        </authorList>
    </citation>
    <scope>NUCLEOTIDE SEQUENCE</scope>
    <source>
        <strain evidence="1">CtGa111</strain>
    </source>
</reference>
<accession>A0A8S5VDL1</accession>